<gene>
    <name evidence="2" type="ORF">Zm00014a_003774</name>
</gene>
<organism evidence="2">
    <name type="scientific">Zea mays</name>
    <name type="common">Maize</name>
    <dbReference type="NCBI Taxonomy" id="4577"/>
    <lineage>
        <taxon>Eukaryota</taxon>
        <taxon>Viridiplantae</taxon>
        <taxon>Streptophyta</taxon>
        <taxon>Embryophyta</taxon>
        <taxon>Tracheophyta</taxon>
        <taxon>Spermatophyta</taxon>
        <taxon>Magnoliopsida</taxon>
        <taxon>Liliopsida</taxon>
        <taxon>Poales</taxon>
        <taxon>Poaceae</taxon>
        <taxon>PACMAD clade</taxon>
        <taxon>Panicoideae</taxon>
        <taxon>Andropogonodae</taxon>
        <taxon>Andropogoneae</taxon>
        <taxon>Tripsacinae</taxon>
        <taxon>Zea</taxon>
    </lineage>
</organism>
<proteinExistence type="predicted"/>
<accession>A0A3L6DL41</accession>
<evidence type="ECO:0000313" key="2">
    <source>
        <dbReference type="EMBL" id="PWZ09295.1"/>
    </source>
</evidence>
<reference evidence="2" key="1">
    <citation type="journal article" date="2018" name="Nat. Genet.">
        <title>Extensive intraspecific gene order and gene structural variations between Mo17 and other maize genomes.</title>
        <authorList>
            <person name="Sun S."/>
            <person name="Zhou Y."/>
            <person name="Chen J."/>
            <person name="Shi J."/>
            <person name="Zhao H."/>
            <person name="Zhao H."/>
            <person name="Song W."/>
            <person name="Zhang M."/>
            <person name="Cui Y."/>
            <person name="Dong X."/>
            <person name="Liu H."/>
            <person name="Ma X."/>
            <person name="Jiao Y."/>
            <person name="Wang B."/>
            <person name="Wei X."/>
            <person name="Stein J.C."/>
            <person name="Glaubitz J.C."/>
            <person name="Lu F."/>
            <person name="Yu G."/>
            <person name="Liang C."/>
            <person name="Fengler K."/>
            <person name="Li B."/>
            <person name="Rafalski A."/>
            <person name="Schnable P.S."/>
            <person name="Ware D.H."/>
            <person name="Buckler E.S."/>
            <person name="Lai J."/>
        </authorList>
    </citation>
    <scope>NUCLEOTIDE SEQUENCE [LARGE SCALE GENOMIC DNA]</scope>
    <source>
        <tissue evidence="2">Seedling</tissue>
    </source>
</reference>
<feature type="region of interest" description="Disordered" evidence="1">
    <location>
        <begin position="214"/>
        <end position="256"/>
    </location>
</feature>
<dbReference type="EMBL" id="NCVQ01000009">
    <property type="protein sequence ID" value="PWZ09295.1"/>
    <property type="molecule type" value="Genomic_DNA"/>
</dbReference>
<name>A0A3L6DL41_MAIZE</name>
<dbReference type="AlphaFoldDB" id="A0A3L6DL41"/>
<evidence type="ECO:0000256" key="1">
    <source>
        <dbReference type="SAM" id="MobiDB-lite"/>
    </source>
</evidence>
<comment type="caution">
    <text evidence="2">The sequence shown here is derived from an EMBL/GenBank/DDBJ whole genome shotgun (WGS) entry which is preliminary data.</text>
</comment>
<protein>
    <submittedName>
        <fullName evidence="2">Uncharacterized protein</fullName>
    </submittedName>
</protein>
<dbReference type="Proteomes" id="UP000251960">
    <property type="component" value="Chromosome 8"/>
</dbReference>
<sequence length="256" mass="26934">MFCRPATARIRGSAAVAPSILRGSPRSLPRSLCARPQSRRIPQPPRIRPSRASRSRAAAAPSILRPPSILHGRSISASMEDIYRVRAASLQLRGSAPRLSTAFAPSMESARICAPQLPTARASLHGSRLGSARPTFQLHAASAPSMEVAPDLRAPASMEAAANLDPTAPTVPTPTSALHFFQLELQERIASDVDEPAADAGVASSLAEMGALVLSTVRPSSRHDAPTPPSTGGHSGSPSDRRRPPTTPRGPISPLW</sequence>
<feature type="region of interest" description="Disordered" evidence="1">
    <location>
        <begin position="27"/>
        <end position="63"/>
    </location>
</feature>